<dbReference type="Gene3D" id="1.10.10.10">
    <property type="entry name" value="Winged helix-like DNA-binding domain superfamily/Winged helix DNA-binding domain"/>
    <property type="match status" value="1"/>
</dbReference>
<feature type="domain" description="HTH lysR-type" evidence="5">
    <location>
        <begin position="5"/>
        <end position="62"/>
    </location>
</feature>
<dbReference type="InterPro" id="IPR036390">
    <property type="entry name" value="WH_DNA-bd_sf"/>
</dbReference>
<evidence type="ECO:0000256" key="1">
    <source>
        <dbReference type="ARBA" id="ARBA00009437"/>
    </source>
</evidence>
<dbReference type="SUPFAM" id="SSF46785">
    <property type="entry name" value="Winged helix' DNA-binding domain"/>
    <property type="match status" value="1"/>
</dbReference>
<dbReference type="InterPro" id="IPR005119">
    <property type="entry name" value="LysR_subst-bd"/>
</dbReference>
<keyword evidence="3" id="KW-0238">DNA-binding</keyword>
<dbReference type="PANTHER" id="PTHR30126:SF64">
    <property type="entry name" value="HTH-TYPE TRANSCRIPTIONAL REGULATOR CITR"/>
    <property type="match status" value="1"/>
</dbReference>
<keyword evidence="7" id="KW-1185">Reference proteome</keyword>
<name>C0D110_9FIRM</name>
<comment type="caution">
    <text evidence="6">The sequence shown here is derived from an EMBL/GenBank/DDBJ whole genome shotgun (WGS) entry which is preliminary data.</text>
</comment>
<dbReference type="Pfam" id="PF00126">
    <property type="entry name" value="HTH_1"/>
    <property type="match status" value="1"/>
</dbReference>
<dbReference type="PANTHER" id="PTHR30126">
    <property type="entry name" value="HTH-TYPE TRANSCRIPTIONAL REGULATOR"/>
    <property type="match status" value="1"/>
</dbReference>
<evidence type="ECO:0000256" key="3">
    <source>
        <dbReference type="ARBA" id="ARBA00023125"/>
    </source>
</evidence>
<dbReference type="CDD" id="cd05466">
    <property type="entry name" value="PBP2_LTTR_substrate"/>
    <property type="match status" value="1"/>
</dbReference>
<keyword evidence="2" id="KW-0805">Transcription regulation</keyword>
<dbReference type="HOGENOM" id="CLU_039613_6_1_9"/>
<accession>C0D110</accession>
<comment type="similarity">
    <text evidence="1">Belongs to the LysR transcriptional regulatory family.</text>
</comment>
<dbReference type="FunFam" id="1.10.10.10:FF:000001">
    <property type="entry name" value="LysR family transcriptional regulator"/>
    <property type="match status" value="1"/>
</dbReference>
<protein>
    <submittedName>
        <fullName evidence="6">LysR substrate binding domain protein</fullName>
    </submittedName>
</protein>
<dbReference type="Pfam" id="PF03466">
    <property type="entry name" value="LysR_substrate"/>
    <property type="match status" value="1"/>
</dbReference>
<dbReference type="GO" id="GO:0000976">
    <property type="term" value="F:transcription cis-regulatory region binding"/>
    <property type="evidence" value="ECO:0007669"/>
    <property type="project" value="TreeGrafter"/>
</dbReference>
<evidence type="ECO:0000259" key="5">
    <source>
        <dbReference type="PROSITE" id="PS50931"/>
    </source>
</evidence>
<evidence type="ECO:0000256" key="4">
    <source>
        <dbReference type="ARBA" id="ARBA00023163"/>
    </source>
</evidence>
<proteinExistence type="inferred from homology"/>
<dbReference type="EMBL" id="ACCJ01000198">
    <property type="protein sequence ID" value="EEG54983.1"/>
    <property type="molecule type" value="Genomic_DNA"/>
</dbReference>
<dbReference type="GO" id="GO:0003700">
    <property type="term" value="F:DNA-binding transcription factor activity"/>
    <property type="evidence" value="ECO:0007669"/>
    <property type="project" value="InterPro"/>
</dbReference>
<evidence type="ECO:0000313" key="6">
    <source>
        <dbReference type="EMBL" id="EEG54983.1"/>
    </source>
</evidence>
<dbReference type="Gene3D" id="3.40.190.290">
    <property type="match status" value="1"/>
</dbReference>
<sequence>MAMTINFEYYKVFYYVSRYGSLTAAAKELCISQPAVSQAVRQLEKEAGTRLFSRTSKGVLLTREGELLYRYVKSGVESLLEGQRMLERMLGMDMGEVRIGASDMTLQFFLLPFLEQFHQQFPNIKVNVSNAPTPETIESLTEGRIDFGVVTTPVEAGKGIRQIPVMPFRNVFIAGKRFGYLKGKELDYTVLSGLPCIFLEKNTSTRTFMDRFLEEHSIRLTPEFELAISDMVVQFAKRNMGVGCVMEGFAREALERGEVFELKFRREMPQRQICVVTGDENLISLAGRSLFQMITGGEQRKYGNDTEENGK</sequence>
<dbReference type="AlphaFoldDB" id="C0D110"/>
<keyword evidence="4" id="KW-0804">Transcription</keyword>
<organism evidence="6 7">
    <name type="scientific">[Clostridium] asparagiforme DSM 15981</name>
    <dbReference type="NCBI Taxonomy" id="518636"/>
    <lineage>
        <taxon>Bacteria</taxon>
        <taxon>Bacillati</taxon>
        <taxon>Bacillota</taxon>
        <taxon>Clostridia</taxon>
        <taxon>Lachnospirales</taxon>
        <taxon>Lachnospiraceae</taxon>
        <taxon>Enterocloster</taxon>
    </lineage>
</organism>
<evidence type="ECO:0000256" key="2">
    <source>
        <dbReference type="ARBA" id="ARBA00023015"/>
    </source>
</evidence>
<dbReference type="InterPro" id="IPR036388">
    <property type="entry name" value="WH-like_DNA-bd_sf"/>
</dbReference>
<reference evidence="6 7" key="1">
    <citation type="submission" date="2009-02" db="EMBL/GenBank/DDBJ databases">
        <title>Draft genome sequence of Clostridium asparagiforme (DSM 15981).</title>
        <authorList>
            <person name="Sudarsanam P."/>
            <person name="Ley R."/>
            <person name="Guruge J."/>
            <person name="Turnbaugh P.J."/>
            <person name="Mahowald M."/>
            <person name="Liep D."/>
            <person name="Gordon J."/>
        </authorList>
    </citation>
    <scope>NUCLEOTIDE SEQUENCE [LARGE SCALE GENOMIC DNA]</scope>
    <source>
        <strain evidence="6 7">DSM 15981</strain>
    </source>
</reference>
<dbReference type="InterPro" id="IPR000847">
    <property type="entry name" value="LysR_HTH_N"/>
</dbReference>
<dbReference type="PRINTS" id="PR00039">
    <property type="entry name" value="HTHLYSR"/>
</dbReference>
<dbReference type="PROSITE" id="PS50931">
    <property type="entry name" value="HTH_LYSR"/>
    <property type="match status" value="1"/>
</dbReference>
<dbReference type="Proteomes" id="UP000004756">
    <property type="component" value="Unassembled WGS sequence"/>
</dbReference>
<gene>
    <name evidence="6" type="ORF">CLOSTASPAR_02947</name>
</gene>
<dbReference type="SUPFAM" id="SSF53850">
    <property type="entry name" value="Periplasmic binding protein-like II"/>
    <property type="match status" value="1"/>
</dbReference>
<evidence type="ECO:0000313" key="7">
    <source>
        <dbReference type="Proteomes" id="UP000004756"/>
    </source>
</evidence>